<dbReference type="PROSITE" id="PS51257">
    <property type="entry name" value="PROKAR_LIPOPROTEIN"/>
    <property type="match status" value="1"/>
</dbReference>
<keyword evidence="1" id="KW-0500">Molybdenum</keyword>
<accession>A0A2W6MT94</accession>
<dbReference type="InterPro" id="IPR019546">
    <property type="entry name" value="TAT_signal_bac_arc"/>
</dbReference>
<evidence type="ECO:0000313" key="2">
    <source>
        <dbReference type="EMBL" id="PZT47764.1"/>
    </source>
</evidence>
<evidence type="ECO:0008006" key="4">
    <source>
        <dbReference type="Google" id="ProtNLM"/>
    </source>
</evidence>
<proteinExistence type="predicted"/>
<keyword evidence="3" id="KW-1185">Reference proteome</keyword>
<dbReference type="InterPro" id="IPR006311">
    <property type="entry name" value="TAT_signal"/>
</dbReference>
<sequence length="64" mass="7113">MENSRREFLKTATKTSVAIAGVSVVLAGCGKKGTSENLVRGKSPKEEILYQKTKQWDMYYSVAK</sequence>
<organism evidence="2 3">
    <name type="scientific">Helicobacter valdiviensis</name>
    <dbReference type="NCBI Taxonomy" id="1458358"/>
    <lineage>
        <taxon>Bacteria</taxon>
        <taxon>Pseudomonadati</taxon>
        <taxon>Campylobacterota</taxon>
        <taxon>Epsilonproteobacteria</taxon>
        <taxon>Campylobacterales</taxon>
        <taxon>Helicobacteraceae</taxon>
        <taxon>Helicobacter</taxon>
    </lineage>
</organism>
<gene>
    <name evidence="2" type="ORF">B6S12_07505</name>
</gene>
<evidence type="ECO:0000313" key="3">
    <source>
        <dbReference type="Proteomes" id="UP000249746"/>
    </source>
</evidence>
<dbReference type="AlphaFoldDB" id="A0A2W6MT94"/>
<dbReference type="RefSeq" id="WP_111230183.1">
    <property type="nucleotide sequence ID" value="NZ_NBIU01000022.1"/>
</dbReference>
<evidence type="ECO:0000256" key="1">
    <source>
        <dbReference type="ARBA" id="ARBA00022505"/>
    </source>
</evidence>
<name>A0A2W6MT94_9HELI</name>
<comment type="caution">
    <text evidence="2">The sequence shown here is derived from an EMBL/GenBank/DDBJ whole genome shotgun (WGS) entry which is preliminary data.</text>
</comment>
<protein>
    <recommendedName>
        <fullName evidence="4">Tat pathway signal protein</fullName>
    </recommendedName>
</protein>
<dbReference type="EMBL" id="NBIU01000022">
    <property type="protein sequence ID" value="PZT47764.1"/>
    <property type="molecule type" value="Genomic_DNA"/>
</dbReference>
<reference evidence="2 3" key="1">
    <citation type="submission" date="2017-03" db="EMBL/GenBank/DDBJ databases">
        <title>Genomic and clinical evidence uncovers the enterohepatic species Helicobacter valdiviensis as a potential human intestinal pathogen.</title>
        <authorList>
            <person name="Fresia P."/>
            <person name="Jara R."/>
            <person name="Sierra R."/>
            <person name="Ferres I."/>
            <person name="Greif G."/>
            <person name="Iraola G."/>
            <person name="Collado L."/>
        </authorList>
    </citation>
    <scope>NUCLEOTIDE SEQUENCE [LARGE SCALE GENOMIC DNA]</scope>
    <source>
        <strain evidence="2 3">WBE14</strain>
    </source>
</reference>
<dbReference type="OrthoDB" id="5373165at2"/>
<dbReference type="Proteomes" id="UP000249746">
    <property type="component" value="Unassembled WGS sequence"/>
</dbReference>
<dbReference type="NCBIfam" id="TIGR01409">
    <property type="entry name" value="TAT_signal_seq"/>
    <property type="match status" value="1"/>
</dbReference>
<dbReference type="PROSITE" id="PS51318">
    <property type="entry name" value="TAT"/>
    <property type="match status" value="1"/>
</dbReference>